<dbReference type="GO" id="GO:0016020">
    <property type="term" value="C:membrane"/>
    <property type="evidence" value="ECO:0000318"/>
    <property type="project" value="GO_Central"/>
</dbReference>
<sequence length="459" mass="52457">MESFIYPSFHNVCQKTIVKCSLLFHGNFLDKCVDDILQVVRICNNTSYGLLGKNFTILLVPIATLYPIYQLICLLLLMLRLTFSVMYFLLWKLLAVTEYREKKKKEYKEAKKILNLVCNQMGTSNDGYSNSLFEAVRQDMYEIVDEILFISPTTINCKDEDGYNVIQSASEKVYNLIYHIIERKESYREINDSSENTLVHLAGRLAPSFVLERTAGAALQLQRELLWREEVEKLMLPLQLREKNMYKETPAMVFTREHQDLTKEGDNWMKTTAESCSITAALIVTVVYAAAITVPGGNNQESGLPMYKNDIAFTVFALSNAFSMFTAATSLLLFLSILTARFSEKDFLVSLPRRLIFGLLTLFLSTTAMMVAFGAILFIVFCDQKPWMLAPICAFACLPISVIVTIKLPLLVDLIQSTYSPIFGKHSYLESCKVSRKTQYLWIQREFEYALHEQLCCNS</sequence>
<gene>
    <name evidence="4" type="ORF">HannXRQ_Chr03g0064121</name>
    <name evidence="3" type="ORF">HanXRQr2_Chr03g0092711</name>
</gene>
<feature type="domain" description="PGG" evidence="2">
    <location>
        <begin position="267"/>
        <end position="379"/>
    </location>
</feature>
<dbReference type="PANTHER" id="PTHR24177">
    <property type="entry name" value="CASKIN"/>
    <property type="match status" value="1"/>
</dbReference>
<dbReference type="Pfam" id="PF13962">
    <property type="entry name" value="PGG"/>
    <property type="match status" value="1"/>
</dbReference>
<keyword evidence="1" id="KW-0472">Membrane</keyword>
<dbReference type="Gramene" id="mRNA:HanXRQr2_Chr03g0092711">
    <property type="protein sequence ID" value="mRNA:HanXRQr2_Chr03g0092711"/>
    <property type="gene ID" value="HanXRQr2_Chr03g0092711"/>
</dbReference>
<keyword evidence="1" id="KW-1133">Transmembrane helix</keyword>
<dbReference type="InParanoid" id="A0A251V5M4"/>
<evidence type="ECO:0000259" key="2">
    <source>
        <dbReference type="Pfam" id="PF13962"/>
    </source>
</evidence>
<dbReference type="PANTHER" id="PTHR24177:SF475">
    <property type="entry name" value="ANKYRIN REPEAT-CONTAINING DOMAIN, PGG DOMAIN PROTEIN-RELATED"/>
    <property type="match status" value="1"/>
</dbReference>
<reference evidence="4" key="2">
    <citation type="submission" date="2017-02" db="EMBL/GenBank/DDBJ databases">
        <title>Sunflower complete genome.</title>
        <authorList>
            <person name="Langlade N."/>
            <person name="Munos S."/>
        </authorList>
    </citation>
    <scope>NUCLEOTIDE SEQUENCE [LARGE SCALE GENOMIC DNA]</scope>
    <source>
        <tissue evidence="4">Leaves</tissue>
    </source>
</reference>
<evidence type="ECO:0000313" key="3">
    <source>
        <dbReference type="EMBL" id="KAF5812970.1"/>
    </source>
</evidence>
<evidence type="ECO:0000313" key="4">
    <source>
        <dbReference type="EMBL" id="OTG30406.1"/>
    </source>
</evidence>
<dbReference type="InterPro" id="IPR026961">
    <property type="entry name" value="PGG_dom"/>
</dbReference>
<reference evidence="3 5" key="1">
    <citation type="journal article" date="2017" name="Nature">
        <title>The sunflower genome provides insights into oil metabolism, flowering and Asterid evolution.</title>
        <authorList>
            <person name="Badouin H."/>
            <person name="Gouzy J."/>
            <person name="Grassa C.J."/>
            <person name="Murat F."/>
            <person name="Staton S.E."/>
            <person name="Cottret L."/>
            <person name="Lelandais-Briere C."/>
            <person name="Owens G.L."/>
            <person name="Carrere S."/>
            <person name="Mayjonade B."/>
            <person name="Legrand L."/>
            <person name="Gill N."/>
            <person name="Kane N.C."/>
            <person name="Bowers J.E."/>
            <person name="Hubner S."/>
            <person name="Bellec A."/>
            <person name="Berard A."/>
            <person name="Berges H."/>
            <person name="Blanchet N."/>
            <person name="Boniface M.C."/>
            <person name="Brunel D."/>
            <person name="Catrice O."/>
            <person name="Chaidir N."/>
            <person name="Claudel C."/>
            <person name="Donnadieu C."/>
            <person name="Faraut T."/>
            <person name="Fievet G."/>
            <person name="Helmstetter N."/>
            <person name="King M."/>
            <person name="Knapp S.J."/>
            <person name="Lai Z."/>
            <person name="Le Paslier M.C."/>
            <person name="Lippi Y."/>
            <person name="Lorenzon L."/>
            <person name="Mandel J.R."/>
            <person name="Marage G."/>
            <person name="Marchand G."/>
            <person name="Marquand E."/>
            <person name="Bret-Mestries E."/>
            <person name="Morien E."/>
            <person name="Nambeesan S."/>
            <person name="Nguyen T."/>
            <person name="Pegot-Espagnet P."/>
            <person name="Pouilly N."/>
            <person name="Raftis F."/>
            <person name="Sallet E."/>
            <person name="Schiex T."/>
            <person name="Thomas J."/>
            <person name="Vandecasteele C."/>
            <person name="Vares D."/>
            <person name="Vear F."/>
            <person name="Vautrin S."/>
            <person name="Crespi M."/>
            <person name="Mangin B."/>
            <person name="Burke J.M."/>
            <person name="Salse J."/>
            <person name="Munos S."/>
            <person name="Vincourt P."/>
            <person name="Rieseberg L.H."/>
            <person name="Langlade N.B."/>
        </authorList>
    </citation>
    <scope>NUCLEOTIDE SEQUENCE [LARGE SCALE GENOMIC DNA]</scope>
    <source>
        <strain evidence="5">cv. SF193</strain>
        <tissue evidence="3">Leaves</tissue>
    </source>
</reference>
<feature type="transmembrane region" description="Helical" evidence="1">
    <location>
        <begin position="387"/>
        <end position="406"/>
    </location>
</feature>
<dbReference type="Proteomes" id="UP000215914">
    <property type="component" value="Chromosome 3"/>
</dbReference>
<feature type="transmembrane region" description="Helical" evidence="1">
    <location>
        <begin position="272"/>
        <end position="291"/>
    </location>
</feature>
<dbReference type="EMBL" id="CM007892">
    <property type="protein sequence ID" value="OTG30406.1"/>
    <property type="molecule type" value="Genomic_DNA"/>
</dbReference>
<reference evidence="3" key="3">
    <citation type="submission" date="2020-06" db="EMBL/GenBank/DDBJ databases">
        <title>Helianthus annuus Genome sequencing and assembly Release 2.</title>
        <authorList>
            <person name="Gouzy J."/>
            <person name="Langlade N."/>
            <person name="Munos S."/>
        </authorList>
    </citation>
    <scope>NUCLEOTIDE SEQUENCE</scope>
    <source>
        <tissue evidence="3">Leaves</tissue>
    </source>
</reference>
<evidence type="ECO:0000256" key="1">
    <source>
        <dbReference type="SAM" id="Phobius"/>
    </source>
</evidence>
<name>A0A251V5M4_HELAN</name>
<accession>A0A251V5M4</accession>
<keyword evidence="5" id="KW-1185">Reference proteome</keyword>
<proteinExistence type="predicted"/>
<feature type="transmembrane region" description="Helical" evidence="1">
    <location>
        <begin position="68"/>
        <end position="95"/>
    </location>
</feature>
<dbReference type="STRING" id="4232.A0A251V5M4"/>
<evidence type="ECO:0000313" key="5">
    <source>
        <dbReference type="Proteomes" id="UP000215914"/>
    </source>
</evidence>
<organism evidence="4 5">
    <name type="scientific">Helianthus annuus</name>
    <name type="common">Common sunflower</name>
    <dbReference type="NCBI Taxonomy" id="4232"/>
    <lineage>
        <taxon>Eukaryota</taxon>
        <taxon>Viridiplantae</taxon>
        <taxon>Streptophyta</taxon>
        <taxon>Embryophyta</taxon>
        <taxon>Tracheophyta</taxon>
        <taxon>Spermatophyta</taxon>
        <taxon>Magnoliopsida</taxon>
        <taxon>eudicotyledons</taxon>
        <taxon>Gunneridae</taxon>
        <taxon>Pentapetalae</taxon>
        <taxon>asterids</taxon>
        <taxon>campanulids</taxon>
        <taxon>Asterales</taxon>
        <taxon>Asteraceae</taxon>
        <taxon>Asteroideae</taxon>
        <taxon>Heliantheae alliance</taxon>
        <taxon>Heliantheae</taxon>
        <taxon>Helianthus</taxon>
    </lineage>
</organism>
<feature type="transmembrane region" description="Helical" evidence="1">
    <location>
        <begin position="355"/>
        <end position="381"/>
    </location>
</feature>
<keyword evidence="1" id="KW-0812">Transmembrane</keyword>
<protein>
    <submittedName>
        <fullName evidence="3 4">PGG domain-containing protein</fullName>
    </submittedName>
</protein>
<feature type="transmembrane region" description="Helical" evidence="1">
    <location>
        <begin position="311"/>
        <end position="335"/>
    </location>
</feature>
<dbReference type="AlphaFoldDB" id="A0A251V5M4"/>
<dbReference type="EMBL" id="MNCJ02000318">
    <property type="protein sequence ID" value="KAF5812970.1"/>
    <property type="molecule type" value="Genomic_DNA"/>
</dbReference>